<evidence type="ECO:0000256" key="3">
    <source>
        <dbReference type="ARBA" id="ARBA00022840"/>
    </source>
</evidence>
<dbReference type="InterPro" id="IPR027417">
    <property type="entry name" value="P-loop_NTPase"/>
</dbReference>
<reference evidence="11" key="1">
    <citation type="submission" date="2016-08" db="EMBL/GenBank/DDBJ databases">
        <authorList>
            <person name="Seilhamer J.J."/>
        </authorList>
    </citation>
    <scope>NUCLEOTIDE SEQUENCE</scope>
    <source>
        <strain evidence="11">86</strain>
    </source>
</reference>
<dbReference type="Gene3D" id="3.30.450.20">
    <property type="entry name" value="PAS domain"/>
    <property type="match status" value="1"/>
</dbReference>
<dbReference type="InterPro" id="IPR058031">
    <property type="entry name" value="AAA_lid_NorR"/>
</dbReference>
<dbReference type="RefSeq" id="WP_188397554.1">
    <property type="nucleotide sequence ID" value="NZ_LT608335.1"/>
</dbReference>
<dbReference type="InterPro" id="IPR030828">
    <property type="entry name" value="HTH_TyrR"/>
</dbReference>
<keyword evidence="4" id="KW-0805">Transcription regulation</keyword>
<dbReference type="PROSITE" id="PS00675">
    <property type="entry name" value="SIGMA54_INTERACT_1"/>
    <property type="match status" value="1"/>
</dbReference>
<dbReference type="Pfam" id="PF18024">
    <property type="entry name" value="HTH_50"/>
    <property type="match status" value="1"/>
</dbReference>
<dbReference type="EMBL" id="FMJE01000006">
    <property type="protein sequence ID" value="SCM83107.1"/>
    <property type="molecule type" value="Genomic_DNA"/>
</dbReference>
<protein>
    <recommendedName>
        <fullName evidence="7">HTH-type transcriptional regulatory protein TyrR</fullName>
    </recommendedName>
</protein>
<dbReference type="SMART" id="SM00382">
    <property type="entry name" value="AAA"/>
    <property type="match status" value="1"/>
</dbReference>
<sequence>MKAYQNKDTNHCQLGKETLLKILDHSHDAIFATDGNGVTIYANRACEKYYGIKPSDVIGKDSWQFMENVGCYPPTAPITLRSTRQNTLEQTTRTGAKMLVTNTPIYDAGGNIELLVQNCRDVRELEDTKRDLEQTKELLARMQDEVVVLRKKELQNVKLVANSSQMKDLMQLVERVAPVDINILILGETGTGKSALAKNIHRISSRKDGPFISINCAAIPEELIESELFGYMGGAFTGALQKGKKGLLELADGGTLFLDEIAELPLRLQGKILEFIQERRFIPVGGHQVRTADCRIISATNRNITEMIENGTFREDLYYRLNVIEMELRPLRERREDTLALIYYFLNQFNKKYKKEHRISPECRDILLDYAWPGNIRELENMMERLVVVVEDSVIHVGHLPKVFSEAFSKKIKLIEENEVRLSQLDRAVAQLERNMVVEAFRKYGSSRKVAHALKISQSRAHRLIEKYCNNGDAIADSQERSD</sequence>
<dbReference type="InterPro" id="IPR002078">
    <property type="entry name" value="Sigma_54_int"/>
</dbReference>
<feature type="domain" description="PAS" evidence="10">
    <location>
        <begin position="15"/>
        <end position="60"/>
    </location>
</feature>
<dbReference type="InterPro" id="IPR003593">
    <property type="entry name" value="AAA+_ATPase"/>
</dbReference>
<dbReference type="PROSITE" id="PS50112">
    <property type="entry name" value="PAS"/>
    <property type="match status" value="1"/>
</dbReference>
<dbReference type="GO" id="GO:0003677">
    <property type="term" value="F:DNA binding"/>
    <property type="evidence" value="ECO:0007669"/>
    <property type="project" value="UniProtKB-KW"/>
</dbReference>
<dbReference type="SUPFAM" id="SSF55785">
    <property type="entry name" value="PYP-like sensor domain (PAS domain)"/>
    <property type="match status" value="1"/>
</dbReference>
<proteinExistence type="predicted"/>
<evidence type="ECO:0000256" key="5">
    <source>
        <dbReference type="ARBA" id="ARBA00023125"/>
    </source>
</evidence>
<keyword evidence="5" id="KW-0238">DNA-binding</keyword>
<dbReference type="CDD" id="cd00130">
    <property type="entry name" value="PAS"/>
    <property type="match status" value="1"/>
</dbReference>
<evidence type="ECO:0000256" key="2">
    <source>
        <dbReference type="ARBA" id="ARBA00022797"/>
    </source>
</evidence>
<keyword evidence="6" id="KW-0804">Transcription</keyword>
<dbReference type="PROSITE" id="PS50045">
    <property type="entry name" value="SIGMA54_INTERACT_4"/>
    <property type="match status" value="1"/>
</dbReference>
<dbReference type="SUPFAM" id="SSF52540">
    <property type="entry name" value="P-loop containing nucleoside triphosphate hydrolases"/>
    <property type="match status" value="1"/>
</dbReference>
<dbReference type="InterPro" id="IPR025943">
    <property type="entry name" value="Sigma_54_int_dom_ATP-bd_2"/>
</dbReference>
<dbReference type="Gene3D" id="3.40.50.300">
    <property type="entry name" value="P-loop containing nucleotide triphosphate hydrolases"/>
    <property type="match status" value="1"/>
</dbReference>
<name>A0A212M065_9FIRM</name>
<keyword evidence="8" id="KW-0175">Coiled coil</keyword>
<feature type="domain" description="Sigma-54 factor interaction" evidence="9">
    <location>
        <begin position="159"/>
        <end position="388"/>
    </location>
</feature>
<dbReference type="PANTHER" id="PTHR32071:SF57">
    <property type="entry name" value="C4-DICARBOXYLATE TRANSPORT TRANSCRIPTIONAL REGULATORY PROTEIN DCTD"/>
    <property type="match status" value="1"/>
</dbReference>
<dbReference type="Pfam" id="PF25601">
    <property type="entry name" value="AAA_lid_14"/>
    <property type="match status" value="1"/>
</dbReference>
<dbReference type="Pfam" id="PF00989">
    <property type="entry name" value="PAS"/>
    <property type="match status" value="1"/>
</dbReference>
<evidence type="ECO:0000256" key="4">
    <source>
        <dbReference type="ARBA" id="ARBA00023015"/>
    </source>
</evidence>
<keyword evidence="2" id="KW-0058">Aromatic hydrocarbons catabolism</keyword>
<keyword evidence="3" id="KW-0067">ATP-binding</keyword>
<evidence type="ECO:0000259" key="9">
    <source>
        <dbReference type="PROSITE" id="PS50045"/>
    </source>
</evidence>
<evidence type="ECO:0000256" key="7">
    <source>
        <dbReference type="ARBA" id="ARBA00029500"/>
    </source>
</evidence>
<evidence type="ECO:0000259" key="10">
    <source>
        <dbReference type="PROSITE" id="PS50112"/>
    </source>
</evidence>
<accession>A0A212M065</accession>
<keyword evidence="1" id="KW-0547">Nucleotide-binding</keyword>
<dbReference type="PANTHER" id="PTHR32071">
    <property type="entry name" value="TRANSCRIPTIONAL REGULATORY PROTEIN"/>
    <property type="match status" value="1"/>
</dbReference>
<organism evidence="11">
    <name type="scientific">uncultured Sporomusa sp</name>
    <dbReference type="NCBI Taxonomy" id="307249"/>
    <lineage>
        <taxon>Bacteria</taxon>
        <taxon>Bacillati</taxon>
        <taxon>Bacillota</taxon>
        <taxon>Negativicutes</taxon>
        <taxon>Selenomonadales</taxon>
        <taxon>Sporomusaceae</taxon>
        <taxon>Sporomusa</taxon>
        <taxon>environmental samples</taxon>
    </lineage>
</organism>
<dbReference type="PROSITE" id="PS00676">
    <property type="entry name" value="SIGMA54_INTERACT_2"/>
    <property type="match status" value="1"/>
</dbReference>
<evidence type="ECO:0000256" key="8">
    <source>
        <dbReference type="SAM" id="Coils"/>
    </source>
</evidence>
<dbReference type="InterPro" id="IPR025944">
    <property type="entry name" value="Sigma_54_int_dom_CS"/>
</dbReference>
<dbReference type="PROSITE" id="PS00688">
    <property type="entry name" value="SIGMA54_INTERACT_3"/>
    <property type="match status" value="1"/>
</dbReference>
<dbReference type="Gene3D" id="1.10.10.60">
    <property type="entry name" value="Homeodomain-like"/>
    <property type="match status" value="1"/>
</dbReference>
<gene>
    <name evidence="11" type="ORF">KL86SPO_60070</name>
</gene>
<evidence type="ECO:0000313" key="11">
    <source>
        <dbReference type="EMBL" id="SCM83107.1"/>
    </source>
</evidence>
<dbReference type="InterPro" id="IPR013767">
    <property type="entry name" value="PAS_fold"/>
</dbReference>
<dbReference type="InterPro" id="IPR025662">
    <property type="entry name" value="Sigma_54_int_dom_ATP-bd_1"/>
</dbReference>
<dbReference type="SMART" id="SM00091">
    <property type="entry name" value="PAS"/>
    <property type="match status" value="1"/>
</dbReference>
<dbReference type="InterPro" id="IPR035965">
    <property type="entry name" value="PAS-like_dom_sf"/>
</dbReference>
<dbReference type="Pfam" id="PF00158">
    <property type="entry name" value="Sigma54_activat"/>
    <property type="match status" value="1"/>
</dbReference>
<dbReference type="GO" id="GO:0005524">
    <property type="term" value="F:ATP binding"/>
    <property type="evidence" value="ECO:0007669"/>
    <property type="project" value="UniProtKB-KW"/>
</dbReference>
<dbReference type="NCBIfam" id="TIGR00229">
    <property type="entry name" value="sensory_box"/>
    <property type="match status" value="1"/>
</dbReference>
<dbReference type="AlphaFoldDB" id="A0A212M065"/>
<dbReference type="GO" id="GO:0006355">
    <property type="term" value="P:regulation of DNA-templated transcription"/>
    <property type="evidence" value="ECO:0007669"/>
    <property type="project" value="InterPro"/>
</dbReference>
<dbReference type="CDD" id="cd00009">
    <property type="entry name" value="AAA"/>
    <property type="match status" value="1"/>
</dbReference>
<evidence type="ECO:0000256" key="6">
    <source>
        <dbReference type="ARBA" id="ARBA00023163"/>
    </source>
</evidence>
<dbReference type="Gene3D" id="1.10.8.60">
    <property type="match status" value="1"/>
</dbReference>
<dbReference type="FunFam" id="3.40.50.300:FF:000006">
    <property type="entry name" value="DNA-binding transcriptional regulator NtrC"/>
    <property type="match status" value="1"/>
</dbReference>
<dbReference type="InterPro" id="IPR000014">
    <property type="entry name" value="PAS"/>
</dbReference>
<feature type="coiled-coil region" evidence="8">
    <location>
        <begin position="115"/>
        <end position="152"/>
    </location>
</feature>
<evidence type="ECO:0000256" key="1">
    <source>
        <dbReference type="ARBA" id="ARBA00022741"/>
    </source>
</evidence>